<dbReference type="Gene3D" id="1.20.5.190">
    <property type="match status" value="1"/>
</dbReference>
<dbReference type="EMBL" id="MPUH01000291">
    <property type="protein sequence ID" value="OMJ83797.1"/>
    <property type="molecule type" value="Genomic_DNA"/>
</dbReference>
<dbReference type="CDD" id="cd23767">
    <property type="entry name" value="IQCD"/>
    <property type="match status" value="1"/>
</dbReference>
<dbReference type="Proteomes" id="UP000187209">
    <property type="component" value="Unassembled WGS sequence"/>
</dbReference>
<reference evidence="1 2" key="1">
    <citation type="submission" date="2016-11" db="EMBL/GenBank/DDBJ databases">
        <title>The macronuclear genome of Stentor coeruleus: a giant cell with tiny introns.</title>
        <authorList>
            <person name="Slabodnick M."/>
            <person name="Ruby J.G."/>
            <person name="Reiff S.B."/>
            <person name="Swart E.C."/>
            <person name="Gosai S."/>
            <person name="Prabakaran S."/>
            <person name="Witkowska E."/>
            <person name="Larue G.E."/>
            <person name="Fisher S."/>
            <person name="Freeman R.M."/>
            <person name="Gunawardena J."/>
            <person name="Chu W."/>
            <person name="Stover N.A."/>
            <person name="Gregory B.D."/>
            <person name="Nowacki M."/>
            <person name="Derisi J."/>
            <person name="Roy S.W."/>
            <person name="Marshall W.F."/>
            <person name="Sood P."/>
        </authorList>
    </citation>
    <scope>NUCLEOTIDE SEQUENCE [LARGE SCALE GENOMIC DNA]</scope>
    <source>
        <strain evidence="1">WM001</strain>
    </source>
</reference>
<proteinExistence type="predicted"/>
<keyword evidence="2" id="KW-1185">Reference proteome</keyword>
<evidence type="ECO:0008006" key="3">
    <source>
        <dbReference type="Google" id="ProtNLM"/>
    </source>
</evidence>
<dbReference type="PROSITE" id="PS50096">
    <property type="entry name" value="IQ"/>
    <property type="match status" value="2"/>
</dbReference>
<dbReference type="OrthoDB" id="10253073at2759"/>
<accession>A0A1R2C474</accession>
<dbReference type="PANTHER" id="PTHR33504">
    <property type="entry name" value="NADH DEHYDROGENASE (UBIQUINONE) 1 BETA SUBCOMPLEX, 4"/>
    <property type="match status" value="1"/>
</dbReference>
<dbReference type="SMART" id="SM00015">
    <property type="entry name" value="IQ"/>
    <property type="match status" value="3"/>
</dbReference>
<evidence type="ECO:0000313" key="1">
    <source>
        <dbReference type="EMBL" id="OMJ83797.1"/>
    </source>
</evidence>
<protein>
    <recommendedName>
        <fullName evidence="3">IQ domain-containing protein</fullName>
    </recommendedName>
</protein>
<dbReference type="Pfam" id="PF00612">
    <property type="entry name" value="IQ"/>
    <property type="match status" value="3"/>
</dbReference>
<sequence length="408" mass="48388">MLWSYYLRKPLKVQKNIIKNPSKLPMAAFHLAAIRIQKNFRGFIVRKGIKVKPKPKPRTLRETFVSSKFFKPPEELNFKHFCATKIQSAWKRYLARQRFVLTKRHVYAKAASIIQTAWRYQKMARQQSAPLSIHQAAVKIQRAWRSFTNVKIFKYYKELIKFKLKGNPKELLKTINPSEAHIIDKASNVHLRFRLGGYKFPPLIYYKIYIHSGCVDVNSFAPRDYQAIKKYTKKATVNIKFEEEDAKKITSGWYERSDNNGWRPITENIIAPFDKVEMQTAIKPVPFHHDKNKRKELKIKDRRKRKIKWLKKLYDEGKKIEEMEGQHEVIKNIPEFEEEEDGEVDPKNPFDDDKLLDLNEEELNEYVNGLMKWSETLDFDKYMDNWFQIATSAPIEAEIAEENEEVIL</sequence>
<dbReference type="InterPro" id="IPR000048">
    <property type="entry name" value="IQ_motif_EF-hand-BS"/>
</dbReference>
<dbReference type="AlphaFoldDB" id="A0A1R2C474"/>
<organism evidence="1 2">
    <name type="scientific">Stentor coeruleus</name>
    <dbReference type="NCBI Taxonomy" id="5963"/>
    <lineage>
        <taxon>Eukaryota</taxon>
        <taxon>Sar</taxon>
        <taxon>Alveolata</taxon>
        <taxon>Ciliophora</taxon>
        <taxon>Postciliodesmatophora</taxon>
        <taxon>Heterotrichea</taxon>
        <taxon>Heterotrichida</taxon>
        <taxon>Stentoridae</taxon>
        <taxon>Stentor</taxon>
    </lineage>
</organism>
<gene>
    <name evidence="1" type="ORF">SteCoe_15206</name>
</gene>
<evidence type="ECO:0000313" key="2">
    <source>
        <dbReference type="Proteomes" id="UP000187209"/>
    </source>
</evidence>
<dbReference type="PANTHER" id="PTHR33504:SF2">
    <property type="entry name" value="PROTEIN MFI"/>
    <property type="match status" value="1"/>
</dbReference>
<name>A0A1R2C474_9CILI</name>
<comment type="caution">
    <text evidence="1">The sequence shown here is derived from an EMBL/GenBank/DDBJ whole genome shotgun (WGS) entry which is preliminary data.</text>
</comment>